<proteinExistence type="predicted"/>
<evidence type="ECO:0000256" key="1">
    <source>
        <dbReference type="SAM" id="MobiDB-lite"/>
    </source>
</evidence>
<accession>A0AAU9J8U6</accession>
<feature type="compositionally biased region" description="Basic and acidic residues" evidence="1">
    <location>
        <begin position="85"/>
        <end position="98"/>
    </location>
</feature>
<evidence type="ECO:0000313" key="3">
    <source>
        <dbReference type="Proteomes" id="UP001162131"/>
    </source>
</evidence>
<reference evidence="2" key="1">
    <citation type="submission" date="2021-09" db="EMBL/GenBank/DDBJ databases">
        <authorList>
            <consortium name="AG Swart"/>
            <person name="Singh M."/>
            <person name="Singh A."/>
            <person name="Seah K."/>
            <person name="Emmerich C."/>
        </authorList>
    </citation>
    <scope>NUCLEOTIDE SEQUENCE</scope>
    <source>
        <strain evidence="2">ATCC30299</strain>
    </source>
</reference>
<keyword evidence="3" id="KW-1185">Reference proteome</keyword>
<dbReference type="AlphaFoldDB" id="A0AAU9J8U6"/>
<protein>
    <submittedName>
        <fullName evidence="2">Uncharacterized protein</fullName>
    </submittedName>
</protein>
<evidence type="ECO:0000313" key="2">
    <source>
        <dbReference type="EMBL" id="CAG9322390.1"/>
    </source>
</evidence>
<feature type="compositionally biased region" description="Polar residues" evidence="1">
    <location>
        <begin position="107"/>
        <end position="116"/>
    </location>
</feature>
<comment type="caution">
    <text evidence="2">The sequence shown here is derived from an EMBL/GenBank/DDBJ whole genome shotgun (WGS) entry which is preliminary data.</text>
</comment>
<dbReference type="EMBL" id="CAJZBQ010000032">
    <property type="protein sequence ID" value="CAG9322390.1"/>
    <property type="molecule type" value="Genomic_DNA"/>
</dbReference>
<organism evidence="2 3">
    <name type="scientific">Blepharisma stoltei</name>
    <dbReference type="NCBI Taxonomy" id="1481888"/>
    <lineage>
        <taxon>Eukaryota</taxon>
        <taxon>Sar</taxon>
        <taxon>Alveolata</taxon>
        <taxon>Ciliophora</taxon>
        <taxon>Postciliodesmatophora</taxon>
        <taxon>Heterotrichea</taxon>
        <taxon>Heterotrichida</taxon>
        <taxon>Blepharismidae</taxon>
        <taxon>Blepharisma</taxon>
    </lineage>
</organism>
<gene>
    <name evidence="2" type="ORF">BSTOLATCC_MIC31525</name>
</gene>
<name>A0AAU9J8U6_9CILI</name>
<sequence length="127" mass="14574">MEEPEIALRTHSQTIFSLQDKIKQAISSFPYWEIENEKKNIEEHDSRADKELFLPNISEKILVQPNATPIVDEKEANEATEVTEPTERDNKPEAEHYKAPLKMSIAQPDSKNSNETNQEKGCCCILF</sequence>
<feature type="region of interest" description="Disordered" evidence="1">
    <location>
        <begin position="66"/>
        <end position="118"/>
    </location>
</feature>
<dbReference type="Proteomes" id="UP001162131">
    <property type="component" value="Unassembled WGS sequence"/>
</dbReference>